<keyword evidence="6" id="KW-0862">Zinc</keyword>
<dbReference type="OrthoDB" id="10264956at2759"/>
<feature type="region of interest" description="Disordered" evidence="8">
    <location>
        <begin position="28"/>
        <end position="56"/>
    </location>
</feature>
<keyword evidence="4 7" id="KW-0863">Zinc-finger</keyword>
<organism evidence="11 12">
    <name type="scientific">Hesseltinella vesiculosa</name>
    <dbReference type="NCBI Taxonomy" id="101127"/>
    <lineage>
        <taxon>Eukaryota</taxon>
        <taxon>Fungi</taxon>
        <taxon>Fungi incertae sedis</taxon>
        <taxon>Mucoromycota</taxon>
        <taxon>Mucoromycotina</taxon>
        <taxon>Mucoromycetes</taxon>
        <taxon>Mucorales</taxon>
        <taxon>Cunninghamellaceae</taxon>
        <taxon>Hesseltinella</taxon>
    </lineage>
</organism>
<sequence>MPAIFLRTLSFVIGCLYRLISRHHGHYHSTRTTNVPNPNTTNKPTAPASRPTTPPAIDDERNHLYFWLQRCSICLEQTYSLCLESCRDQFCKDCFARYVEETVQQSWGLGISRIKCPVCQDIVPQTEWSRYVSKEVVAKYNRFNQPYRPFARHCVTCDQSVIPCVSPRQQGVSREDQLNGITELLRTLSTLTTSHQLEAIRQFFEQSCQNKQSTYRLGHVQELYQHMVPPLAKLAKGQADLYTPASQISKQLVAMELVPEAWKQSQFLHVSHFPMEPCAKCKTAICLQCGEKDHRGCTCLTNLKTNLIPQATSNEQMASLQWKVDFTPCPNCSVLINRDEGCNRVDCLLCGHRFCWHCLSPWSQAELGVPDMSLIDAKRRHG</sequence>
<dbReference type="CDD" id="cd20335">
    <property type="entry name" value="BRcat_RBR"/>
    <property type="match status" value="1"/>
</dbReference>
<comment type="caution">
    <text evidence="11">The sequence shown here is derived from an EMBL/GenBank/DDBJ whole genome shotgun (WGS) entry which is preliminary data.</text>
</comment>
<evidence type="ECO:0000256" key="3">
    <source>
        <dbReference type="ARBA" id="ARBA00022737"/>
    </source>
</evidence>
<evidence type="ECO:0000256" key="6">
    <source>
        <dbReference type="ARBA" id="ARBA00022833"/>
    </source>
</evidence>
<evidence type="ECO:0000256" key="2">
    <source>
        <dbReference type="ARBA" id="ARBA00022723"/>
    </source>
</evidence>
<dbReference type="Pfam" id="PF22191">
    <property type="entry name" value="IBR_1"/>
    <property type="match status" value="1"/>
</dbReference>
<dbReference type="PROSITE" id="PS00518">
    <property type="entry name" value="ZF_RING_1"/>
    <property type="match status" value="1"/>
</dbReference>
<evidence type="ECO:0000313" key="11">
    <source>
        <dbReference type="EMBL" id="ORX57422.1"/>
    </source>
</evidence>
<keyword evidence="2" id="KW-0479">Metal-binding</keyword>
<evidence type="ECO:0000256" key="5">
    <source>
        <dbReference type="ARBA" id="ARBA00022786"/>
    </source>
</evidence>
<dbReference type="InterPro" id="IPR013083">
    <property type="entry name" value="Znf_RING/FYVE/PHD"/>
</dbReference>
<protein>
    <recommendedName>
        <fullName evidence="13">RING-type domain-containing protein</fullName>
    </recommendedName>
</protein>
<dbReference type="SUPFAM" id="SSF57850">
    <property type="entry name" value="RING/U-box"/>
    <property type="match status" value="2"/>
</dbReference>
<proteinExistence type="predicted"/>
<dbReference type="EMBL" id="MCGT01000008">
    <property type="protein sequence ID" value="ORX57422.1"/>
    <property type="molecule type" value="Genomic_DNA"/>
</dbReference>
<evidence type="ECO:0000256" key="1">
    <source>
        <dbReference type="ARBA" id="ARBA00022679"/>
    </source>
</evidence>
<evidence type="ECO:0008006" key="13">
    <source>
        <dbReference type="Google" id="ProtNLM"/>
    </source>
</evidence>
<dbReference type="STRING" id="101127.A0A1X2GMY0"/>
<feature type="domain" description="RING-type" evidence="10">
    <location>
        <begin position="67"/>
        <end position="382"/>
    </location>
</feature>
<dbReference type="InterPro" id="IPR017907">
    <property type="entry name" value="Znf_RING_CS"/>
</dbReference>
<dbReference type="AlphaFoldDB" id="A0A1X2GMY0"/>
<evidence type="ECO:0000259" key="10">
    <source>
        <dbReference type="PROSITE" id="PS51873"/>
    </source>
</evidence>
<feature type="compositionally biased region" description="Low complexity" evidence="8">
    <location>
        <begin position="30"/>
        <end position="51"/>
    </location>
</feature>
<dbReference type="PROSITE" id="PS51873">
    <property type="entry name" value="TRIAD"/>
    <property type="match status" value="1"/>
</dbReference>
<evidence type="ECO:0000259" key="9">
    <source>
        <dbReference type="PROSITE" id="PS50089"/>
    </source>
</evidence>
<gene>
    <name evidence="11" type="ORF">DM01DRAFT_1284528</name>
</gene>
<dbReference type="GO" id="GO:0004842">
    <property type="term" value="F:ubiquitin-protein transferase activity"/>
    <property type="evidence" value="ECO:0007669"/>
    <property type="project" value="InterPro"/>
</dbReference>
<dbReference type="GO" id="GO:0008270">
    <property type="term" value="F:zinc ion binding"/>
    <property type="evidence" value="ECO:0007669"/>
    <property type="project" value="UniProtKB-KW"/>
</dbReference>
<dbReference type="InterPro" id="IPR044066">
    <property type="entry name" value="TRIAD_supradom"/>
</dbReference>
<keyword evidence="3" id="KW-0677">Repeat</keyword>
<dbReference type="PANTHER" id="PTHR11685">
    <property type="entry name" value="RBR FAMILY RING FINGER AND IBR DOMAIN-CONTAINING"/>
    <property type="match status" value="1"/>
</dbReference>
<dbReference type="InterPro" id="IPR001841">
    <property type="entry name" value="Znf_RING"/>
</dbReference>
<evidence type="ECO:0000313" key="12">
    <source>
        <dbReference type="Proteomes" id="UP000242146"/>
    </source>
</evidence>
<evidence type="ECO:0000256" key="7">
    <source>
        <dbReference type="PROSITE-ProRule" id="PRU00175"/>
    </source>
</evidence>
<evidence type="ECO:0000256" key="8">
    <source>
        <dbReference type="SAM" id="MobiDB-lite"/>
    </source>
</evidence>
<dbReference type="GO" id="GO:0016567">
    <property type="term" value="P:protein ubiquitination"/>
    <property type="evidence" value="ECO:0007669"/>
    <property type="project" value="InterPro"/>
</dbReference>
<accession>A0A1X2GMY0</accession>
<reference evidence="11 12" key="1">
    <citation type="submission" date="2016-07" db="EMBL/GenBank/DDBJ databases">
        <title>Pervasive Adenine N6-methylation of Active Genes in Fungi.</title>
        <authorList>
            <consortium name="DOE Joint Genome Institute"/>
            <person name="Mondo S.J."/>
            <person name="Dannebaum R.O."/>
            <person name="Kuo R.C."/>
            <person name="Labutti K."/>
            <person name="Haridas S."/>
            <person name="Kuo A."/>
            <person name="Salamov A."/>
            <person name="Ahrendt S.R."/>
            <person name="Lipzen A."/>
            <person name="Sullivan W."/>
            <person name="Andreopoulos W.B."/>
            <person name="Clum A."/>
            <person name="Lindquist E."/>
            <person name="Daum C."/>
            <person name="Ramamoorthy G.K."/>
            <person name="Gryganskyi A."/>
            <person name="Culley D."/>
            <person name="Magnuson J.K."/>
            <person name="James T.Y."/>
            <person name="O'Malley M.A."/>
            <person name="Stajich J.E."/>
            <person name="Spatafora J.W."/>
            <person name="Visel A."/>
            <person name="Grigoriev I.V."/>
        </authorList>
    </citation>
    <scope>NUCLEOTIDE SEQUENCE [LARGE SCALE GENOMIC DNA]</scope>
    <source>
        <strain evidence="11 12">NRRL 3301</strain>
    </source>
</reference>
<dbReference type="InterPro" id="IPR031127">
    <property type="entry name" value="E3_UB_ligase_RBR"/>
</dbReference>
<dbReference type="Proteomes" id="UP000242146">
    <property type="component" value="Unassembled WGS sequence"/>
</dbReference>
<evidence type="ECO:0000256" key="4">
    <source>
        <dbReference type="ARBA" id="ARBA00022771"/>
    </source>
</evidence>
<name>A0A1X2GMY0_9FUNG</name>
<keyword evidence="12" id="KW-1185">Reference proteome</keyword>
<dbReference type="PROSITE" id="PS50089">
    <property type="entry name" value="ZF_RING_2"/>
    <property type="match status" value="1"/>
</dbReference>
<keyword evidence="5" id="KW-0833">Ubl conjugation pathway</keyword>
<keyword evidence="1" id="KW-0808">Transferase</keyword>
<dbReference type="Gene3D" id="1.20.120.1750">
    <property type="match status" value="1"/>
</dbReference>
<dbReference type="SMART" id="SM00184">
    <property type="entry name" value="RING"/>
    <property type="match status" value="2"/>
</dbReference>
<dbReference type="CDD" id="cd20336">
    <property type="entry name" value="Rcat_RBR"/>
    <property type="match status" value="1"/>
</dbReference>
<feature type="domain" description="RING-type" evidence="9">
    <location>
        <begin position="71"/>
        <end position="120"/>
    </location>
</feature>
<dbReference type="Gene3D" id="3.30.40.10">
    <property type="entry name" value="Zinc/RING finger domain, C3HC4 (zinc finger)"/>
    <property type="match status" value="1"/>
</dbReference>